<dbReference type="InterPro" id="IPR005146">
    <property type="entry name" value="B3/B4_tRNA-bd"/>
</dbReference>
<dbReference type="SUPFAM" id="SSF56037">
    <property type="entry name" value="PheT/TilS domain"/>
    <property type="match status" value="1"/>
</dbReference>
<feature type="domain" description="B3/B4 tRNA-binding" evidence="1">
    <location>
        <begin position="53"/>
        <end position="202"/>
    </location>
</feature>
<keyword evidence="3" id="KW-1185">Reference proteome</keyword>
<dbReference type="RefSeq" id="WP_120645161.1">
    <property type="nucleotide sequence ID" value="NZ_RAWB01000228.1"/>
</dbReference>
<dbReference type="PANTHER" id="PTHR39209">
    <property type="match status" value="1"/>
</dbReference>
<protein>
    <recommendedName>
        <fullName evidence="1">B3/B4 tRNA-binding domain-containing protein</fullName>
    </recommendedName>
</protein>
<proteinExistence type="predicted"/>
<sequence>MLTVDPHPLLDLVAFTSSFPAPLGDLPAPEWLKALLKPGATAPLQSDDAVRGAVRDLLRHGGYKPTGRGKPASEYLVRASADGTLDTINAAVDACNAVSLHSGLPISVVDLDRAQAPFRVATAIQGDRYVFNASGQEIDLEGLLCLFDAQGPCANAVKDAQRTKTDATTRRTLTLVWGTRELGDRSARAFAWYRELLERLGATVEPVG</sequence>
<accession>A0A3A8PQL3</accession>
<comment type="caution">
    <text evidence="2">The sequence shown here is derived from an EMBL/GenBank/DDBJ whole genome shotgun (WGS) entry which is preliminary data.</text>
</comment>
<reference evidence="3" key="1">
    <citation type="submission" date="2018-09" db="EMBL/GenBank/DDBJ databases">
        <authorList>
            <person name="Livingstone P.G."/>
            <person name="Whitworth D.E."/>
        </authorList>
    </citation>
    <scope>NUCLEOTIDE SEQUENCE [LARGE SCALE GENOMIC DNA]</scope>
    <source>
        <strain evidence="3">CA051B</strain>
    </source>
</reference>
<gene>
    <name evidence="2" type="ORF">D7V93_21300</name>
</gene>
<dbReference type="Pfam" id="PF03483">
    <property type="entry name" value="B3_4"/>
    <property type="match status" value="1"/>
</dbReference>
<organism evidence="2 3">
    <name type="scientific">Corallococcus llansteffanensis</name>
    <dbReference type="NCBI Taxonomy" id="2316731"/>
    <lineage>
        <taxon>Bacteria</taxon>
        <taxon>Pseudomonadati</taxon>
        <taxon>Myxococcota</taxon>
        <taxon>Myxococcia</taxon>
        <taxon>Myxococcales</taxon>
        <taxon>Cystobacterineae</taxon>
        <taxon>Myxococcaceae</taxon>
        <taxon>Corallococcus</taxon>
    </lineage>
</organism>
<dbReference type="GO" id="GO:0004826">
    <property type="term" value="F:phenylalanine-tRNA ligase activity"/>
    <property type="evidence" value="ECO:0007669"/>
    <property type="project" value="InterPro"/>
</dbReference>
<dbReference type="Gene3D" id="3.50.40.10">
    <property type="entry name" value="Phenylalanyl-trna Synthetase, Chain B, domain 3"/>
    <property type="match status" value="1"/>
</dbReference>
<dbReference type="InterPro" id="IPR020825">
    <property type="entry name" value="Phe-tRNA_synthase-like_B3/B4"/>
</dbReference>
<evidence type="ECO:0000259" key="1">
    <source>
        <dbReference type="SMART" id="SM00873"/>
    </source>
</evidence>
<dbReference type="EMBL" id="RAWB01000228">
    <property type="protein sequence ID" value="RKH55975.1"/>
    <property type="molecule type" value="Genomic_DNA"/>
</dbReference>
<dbReference type="GO" id="GO:0003723">
    <property type="term" value="F:RNA binding"/>
    <property type="evidence" value="ECO:0007669"/>
    <property type="project" value="InterPro"/>
</dbReference>
<dbReference type="Proteomes" id="UP000272888">
    <property type="component" value="Unassembled WGS sequence"/>
</dbReference>
<dbReference type="PANTHER" id="PTHR39209:SF2">
    <property type="entry name" value="CYTOPLASMIC PROTEIN"/>
    <property type="match status" value="1"/>
</dbReference>
<evidence type="ECO:0000313" key="3">
    <source>
        <dbReference type="Proteomes" id="UP000272888"/>
    </source>
</evidence>
<name>A0A3A8PQL3_9BACT</name>
<evidence type="ECO:0000313" key="2">
    <source>
        <dbReference type="EMBL" id="RKH55975.1"/>
    </source>
</evidence>
<dbReference type="AlphaFoldDB" id="A0A3A8PQL3"/>
<dbReference type="SMART" id="SM00873">
    <property type="entry name" value="B3_4"/>
    <property type="match status" value="1"/>
</dbReference>